<dbReference type="Proteomes" id="UP001153618">
    <property type="component" value="Unassembled WGS sequence"/>
</dbReference>
<accession>A0A9W4HA07</accession>
<keyword evidence="2" id="KW-1185">Reference proteome</keyword>
<name>A0A9W4HA07_PENOL</name>
<gene>
    <name evidence="1" type="ORF">POLS_LOCUS260</name>
</gene>
<proteinExistence type="predicted"/>
<reference evidence="1" key="1">
    <citation type="submission" date="2021-07" db="EMBL/GenBank/DDBJ databases">
        <authorList>
            <person name="Branca A.L. A."/>
        </authorList>
    </citation>
    <scope>NUCLEOTIDE SEQUENCE</scope>
</reference>
<dbReference type="EMBL" id="CAJVOS010000006">
    <property type="protein sequence ID" value="CAG7943373.1"/>
    <property type="molecule type" value="Genomic_DNA"/>
</dbReference>
<dbReference type="OrthoDB" id="4366145at2759"/>
<sequence length="260" mass="30054">MIHTITLSHSNTLNETKILKAYIFALIESDFTNFPAAKMTSASSPWGEKGRALQRWIEENQSGCPYPKSTFTLTYKSRDYFVVASRKKLDEKLLTALKIKNPKYAYHNISIRQRDTHSHAPVWWIGRTAPGMILLDDIFRSKRSEDPYISEFTKAAYQLEFPLDSLKSVVVINVNEKDTVECIRRMYKSQGIRYPWSTQHTWRSWTPEGQALLGTGIGKVLGAFVLCAWGQGRKRISNIVTFHMDCDIHKLHMRFELEDM</sequence>
<evidence type="ECO:0000313" key="2">
    <source>
        <dbReference type="Proteomes" id="UP001153618"/>
    </source>
</evidence>
<protein>
    <submittedName>
        <fullName evidence="1">Uncharacterized protein</fullName>
    </submittedName>
</protein>
<evidence type="ECO:0000313" key="1">
    <source>
        <dbReference type="EMBL" id="CAG7943373.1"/>
    </source>
</evidence>
<dbReference type="AlphaFoldDB" id="A0A9W4HA07"/>
<organism evidence="1 2">
    <name type="scientific">Penicillium olsonii</name>
    <dbReference type="NCBI Taxonomy" id="99116"/>
    <lineage>
        <taxon>Eukaryota</taxon>
        <taxon>Fungi</taxon>
        <taxon>Dikarya</taxon>
        <taxon>Ascomycota</taxon>
        <taxon>Pezizomycotina</taxon>
        <taxon>Eurotiomycetes</taxon>
        <taxon>Eurotiomycetidae</taxon>
        <taxon>Eurotiales</taxon>
        <taxon>Aspergillaceae</taxon>
        <taxon>Penicillium</taxon>
    </lineage>
</organism>
<comment type="caution">
    <text evidence="1">The sequence shown here is derived from an EMBL/GenBank/DDBJ whole genome shotgun (WGS) entry which is preliminary data.</text>
</comment>